<dbReference type="EMBL" id="JAUJYN010000011">
    <property type="protein sequence ID" value="KAK1260567.1"/>
    <property type="molecule type" value="Genomic_DNA"/>
</dbReference>
<comment type="caution">
    <text evidence="1">The sequence shown here is derived from an EMBL/GenBank/DDBJ whole genome shotgun (WGS) entry which is preliminary data.</text>
</comment>
<keyword evidence="2" id="KW-1185">Reference proteome</keyword>
<evidence type="ECO:0000313" key="1">
    <source>
        <dbReference type="EMBL" id="KAK1260567.1"/>
    </source>
</evidence>
<name>A0AAV9A8M1_ACOGR</name>
<reference evidence="1" key="2">
    <citation type="submission" date="2023-06" db="EMBL/GenBank/DDBJ databases">
        <authorList>
            <person name="Ma L."/>
            <person name="Liu K.-W."/>
            <person name="Li Z."/>
            <person name="Hsiao Y.-Y."/>
            <person name="Qi Y."/>
            <person name="Fu T."/>
            <person name="Tang G."/>
            <person name="Zhang D."/>
            <person name="Sun W.-H."/>
            <person name="Liu D.-K."/>
            <person name="Li Y."/>
            <person name="Chen G.-Z."/>
            <person name="Liu X.-D."/>
            <person name="Liao X.-Y."/>
            <person name="Jiang Y.-T."/>
            <person name="Yu X."/>
            <person name="Hao Y."/>
            <person name="Huang J."/>
            <person name="Zhao X.-W."/>
            <person name="Ke S."/>
            <person name="Chen Y.-Y."/>
            <person name="Wu W.-L."/>
            <person name="Hsu J.-L."/>
            <person name="Lin Y.-F."/>
            <person name="Huang M.-D."/>
            <person name="Li C.-Y."/>
            <person name="Huang L."/>
            <person name="Wang Z.-W."/>
            <person name="Zhao X."/>
            <person name="Zhong W.-Y."/>
            <person name="Peng D.-H."/>
            <person name="Ahmad S."/>
            <person name="Lan S."/>
            <person name="Zhang J.-S."/>
            <person name="Tsai W.-C."/>
            <person name="Van De Peer Y."/>
            <person name="Liu Z.-J."/>
        </authorList>
    </citation>
    <scope>NUCLEOTIDE SEQUENCE</scope>
    <source>
        <strain evidence="1">SCP</strain>
        <tissue evidence="1">Leaves</tissue>
    </source>
</reference>
<gene>
    <name evidence="1" type="ORF">QJS04_geneDACA018067</name>
</gene>
<organism evidence="1 2">
    <name type="scientific">Acorus gramineus</name>
    <name type="common">Dwarf sweet flag</name>
    <dbReference type="NCBI Taxonomy" id="55184"/>
    <lineage>
        <taxon>Eukaryota</taxon>
        <taxon>Viridiplantae</taxon>
        <taxon>Streptophyta</taxon>
        <taxon>Embryophyta</taxon>
        <taxon>Tracheophyta</taxon>
        <taxon>Spermatophyta</taxon>
        <taxon>Magnoliopsida</taxon>
        <taxon>Liliopsida</taxon>
        <taxon>Acoraceae</taxon>
        <taxon>Acorus</taxon>
    </lineage>
</organism>
<dbReference type="Proteomes" id="UP001179952">
    <property type="component" value="Unassembled WGS sequence"/>
</dbReference>
<evidence type="ECO:0000313" key="2">
    <source>
        <dbReference type="Proteomes" id="UP001179952"/>
    </source>
</evidence>
<proteinExistence type="predicted"/>
<sequence length="66" mass="7317">MKIKKRQGCTKRKGNVVEECASSAYVRRVLLCRKIGKFAVKRKSSGLCVGEIKMKGGSEFKPVVVD</sequence>
<accession>A0AAV9A8M1</accession>
<protein>
    <submittedName>
        <fullName evidence="1">Uncharacterized protein</fullName>
    </submittedName>
</protein>
<reference evidence="1" key="1">
    <citation type="journal article" date="2023" name="Nat. Commun.">
        <title>Diploid and tetraploid genomes of Acorus and the evolution of monocots.</title>
        <authorList>
            <person name="Ma L."/>
            <person name="Liu K.W."/>
            <person name="Li Z."/>
            <person name="Hsiao Y.Y."/>
            <person name="Qi Y."/>
            <person name="Fu T."/>
            <person name="Tang G.D."/>
            <person name="Zhang D."/>
            <person name="Sun W.H."/>
            <person name="Liu D.K."/>
            <person name="Li Y."/>
            <person name="Chen G.Z."/>
            <person name="Liu X.D."/>
            <person name="Liao X.Y."/>
            <person name="Jiang Y.T."/>
            <person name="Yu X."/>
            <person name="Hao Y."/>
            <person name="Huang J."/>
            <person name="Zhao X.W."/>
            <person name="Ke S."/>
            <person name="Chen Y.Y."/>
            <person name="Wu W.L."/>
            <person name="Hsu J.L."/>
            <person name="Lin Y.F."/>
            <person name="Huang M.D."/>
            <person name="Li C.Y."/>
            <person name="Huang L."/>
            <person name="Wang Z.W."/>
            <person name="Zhao X."/>
            <person name="Zhong W.Y."/>
            <person name="Peng D.H."/>
            <person name="Ahmad S."/>
            <person name="Lan S."/>
            <person name="Zhang J.S."/>
            <person name="Tsai W.C."/>
            <person name="Van de Peer Y."/>
            <person name="Liu Z.J."/>
        </authorList>
    </citation>
    <scope>NUCLEOTIDE SEQUENCE</scope>
    <source>
        <strain evidence="1">SCP</strain>
    </source>
</reference>
<dbReference type="AlphaFoldDB" id="A0AAV9A8M1"/>